<feature type="transmembrane region" description="Helical" evidence="1">
    <location>
        <begin position="6"/>
        <end position="24"/>
    </location>
</feature>
<feature type="transmembrane region" description="Helical" evidence="1">
    <location>
        <begin position="243"/>
        <end position="264"/>
    </location>
</feature>
<name>A0A4U5MKC2_STECR</name>
<accession>A0A4U5MKC2</accession>
<keyword evidence="3" id="KW-1185">Reference proteome</keyword>
<dbReference type="AlphaFoldDB" id="A0A4U5MKC2"/>
<evidence type="ECO:0000313" key="2">
    <source>
        <dbReference type="EMBL" id="TKR69553.1"/>
    </source>
</evidence>
<evidence type="ECO:0000313" key="3">
    <source>
        <dbReference type="Proteomes" id="UP000298663"/>
    </source>
</evidence>
<keyword evidence="1" id="KW-1133">Transmembrane helix</keyword>
<reference evidence="2 3" key="1">
    <citation type="journal article" date="2015" name="Genome Biol.">
        <title>Comparative genomics of Steinernema reveals deeply conserved gene regulatory networks.</title>
        <authorList>
            <person name="Dillman A.R."/>
            <person name="Macchietto M."/>
            <person name="Porter C.F."/>
            <person name="Rogers A."/>
            <person name="Williams B."/>
            <person name="Antoshechkin I."/>
            <person name="Lee M.M."/>
            <person name="Goodwin Z."/>
            <person name="Lu X."/>
            <person name="Lewis E.E."/>
            <person name="Goodrich-Blair H."/>
            <person name="Stock S.P."/>
            <person name="Adams B.J."/>
            <person name="Sternberg P.W."/>
            <person name="Mortazavi A."/>
        </authorList>
    </citation>
    <scope>NUCLEOTIDE SEQUENCE [LARGE SCALE GENOMIC DNA]</scope>
    <source>
        <strain evidence="2 3">ALL</strain>
    </source>
</reference>
<dbReference type="Proteomes" id="UP000298663">
    <property type="component" value="Unassembled WGS sequence"/>
</dbReference>
<keyword evidence="1" id="KW-0812">Transmembrane</keyword>
<organism evidence="2 3">
    <name type="scientific">Steinernema carpocapsae</name>
    <name type="common">Entomopathogenic nematode</name>
    <dbReference type="NCBI Taxonomy" id="34508"/>
    <lineage>
        <taxon>Eukaryota</taxon>
        <taxon>Metazoa</taxon>
        <taxon>Ecdysozoa</taxon>
        <taxon>Nematoda</taxon>
        <taxon>Chromadorea</taxon>
        <taxon>Rhabditida</taxon>
        <taxon>Tylenchina</taxon>
        <taxon>Panagrolaimomorpha</taxon>
        <taxon>Strongyloidoidea</taxon>
        <taxon>Steinernematidae</taxon>
        <taxon>Steinernema</taxon>
    </lineage>
</organism>
<dbReference type="EMBL" id="AZBU02000007">
    <property type="protein sequence ID" value="TKR69553.1"/>
    <property type="molecule type" value="Genomic_DNA"/>
</dbReference>
<dbReference type="OrthoDB" id="10545415at2759"/>
<evidence type="ECO:0000256" key="1">
    <source>
        <dbReference type="SAM" id="Phobius"/>
    </source>
</evidence>
<proteinExistence type="predicted"/>
<keyword evidence="1" id="KW-0472">Membrane</keyword>
<sequence length="280" mass="32251">MKYSEYFVLLSSFLSAIGFGWLLYKGPELLPDNPEDLLTEGDFLNVAYEYDMEFSDKFNYFFIHGIKNRLTTYEIGLMLKKLIVEHGVQRKKKFVDRWQPYIKDRSSFALEMLQKAEENGRQEETWSEAKIRLLQAVLVERIQYFQSILATLATESSDVNVEDVDKAQKLFLKRIEMSGLTVEDNIWSVSTPGIAPSCLQPYPSISKLIVLYQEILDRKNLPCLVIPLRTYLSEKQINDRQTIIAVIGGIVSFIGFLFAFGQFLSDDEEVVVVVKKNKNA</sequence>
<comment type="caution">
    <text evidence="2">The sequence shown here is derived from an EMBL/GenBank/DDBJ whole genome shotgun (WGS) entry which is preliminary data.</text>
</comment>
<reference evidence="2 3" key="2">
    <citation type="journal article" date="2019" name="G3 (Bethesda)">
        <title>Hybrid Assembly of the Genome of the Entomopathogenic Nematode Steinernema carpocapsae Identifies the X-Chromosome.</title>
        <authorList>
            <person name="Serra L."/>
            <person name="Macchietto M."/>
            <person name="Macias-Munoz A."/>
            <person name="McGill C.J."/>
            <person name="Rodriguez I.M."/>
            <person name="Rodriguez B."/>
            <person name="Murad R."/>
            <person name="Mortazavi A."/>
        </authorList>
    </citation>
    <scope>NUCLEOTIDE SEQUENCE [LARGE SCALE GENOMIC DNA]</scope>
    <source>
        <strain evidence="2 3">ALL</strain>
    </source>
</reference>
<protein>
    <submittedName>
        <fullName evidence="2">Uncharacterized protein</fullName>
    </submittedName>
</protein>
<gene>
    <name evidence="2" type="ORF">L596_021696</name>
</gene>